<evidence type="ECO:0000313" key="3">
    <source>
        <dbReference type="Proteomes" id="UP000268829"/>
    </source>
</evidence>
<dbReference type="InterPro" id="IPR037883">
    <property type="entry name" value="Knr4/Smi1-like_sf"/>
</dbReference>
<dbReference type="RefSeq" id="WP_122903078.1">
    <property type="nucleotide sequence ID" value="NZ_CP154342.1"/>
</dbReference>
<reference evidence="2 3" key="1">
    <citation type="submission" date="2018-10" db="EMBL/GenBank/DDBJ databases">
        <title>Phylogenomics of Brevibacillus.</title>
        <authorList>
            <person name="Dunlap C."/>
        </authorList>
    </citation>
    <scope>NUCLEOTIDE SEQUENCE [LARGE SCALE GENOMIC DNA]</scope>
    <source>
        <strain evidence="2 3">DSM 100115</strain>
    </source>
</reference>
<evidence type="ECO:0000259" key="1">
    <source>
        <dbReference type="SMART" id="SM00860"/>
    </source>
</evidence>
<organism evidence="2 3">
    <name type="scientific">Brevibacillus gelatini</name>
    <dbReference type="NCBI Taxonomy" id="1655277"/>
    <lineage>
        <taxon>Bacteria</taxon>
        <taxon>Bacillati</taxon>
        <taxon>Bacillota</taxon>
        <taxon>Bacilli</taxon>
        <taxon>Bacillales</taxon>
        <taxon>Paenibacillaceae</taxon>
        <taxon>Brevibacillus</taxon>
    </lineage>
</organism>
<protein>
    <submittedName>
        <fullName evidence="2">SMI1/KNR4 family protein</fullName>
    </submittedName>
</protein>
<dbReference type="OrthoDB" id="6455738at2"/>
<dbReference type="SMART" id="SM00860">
    <property type="entry name" value="SMI1_KNR4"/>
    <property type="match status" value="1"/>
</dbReference>
<evidence type="ECO:0000313" key="2">
    <source>
        <dbReference type="EMBL" id="RNB61128.1"/>
    </source>
</evidence>
<gene>
    <name evidence="2" type="ORF">EDM57_01835</name>
</gene>
<dbReference type="AlphaFoldDB" id="A0A3M8BCG8"/>
<sequence>MDKKEIVSLLIENKIANDNEIQGFTTSEVEQCEQVLGSKLPNQYREFLLAIGHDAGLLFQGTDILFRNVDDLLELRKEAEDLLAENEETYILPTDAFVFSMHQGYEFSFFVISEGNDPPVYQYVEGDGPPVLVWDSFSAFLRKSINSCAQAIKDGIIPL</sequence>
<accession>A0A3M8BCG8</accession>
<dbReference type="Proteomes" id="UP000268829">
    <property type="component" value="Unassembled WGS sequence"/>
</dbReference>
<dbReference type="SUPFAM" id="SSF160631">
    <property type="entry name" value="SMI1/KNR4-like"/>
    <property type="match status" value="1"/>
</dbReference>
<dbReference type="Gene3D" id="3.40.1580.10">
    <property type="entry name" value="SMI1/KNR4-like"/>
    <property type="match status" value="1"/>
</dbReference>
<dbReference type="Pfam" id="PF14568">
    <property type="entry name" value="SUKH_6"/>
    <property type="match status" value="1"/>
</dbReference>
<comment type="caution">
    <text evidence="2">The sequence shown here is derived from an EMBL/GenBank/DDBJ whole genome shotgun (WGS) entry which is preliminary data.</text>
</comment>
<proteinExistence type="predicted"/>
<keyword evidence="3" id="KW-1185">Reference proteome</keyword>
<name>A0A3M8BCG8_9BACL</name>
<feature type="domain" description="Knr4/Smi1-like" evidence="1">
    <location>
        <begin position="23"/>
        <end position="143"/>
    </location>
</feature>
<dbReference type="EMBL" id="RHHS01000008">
    <property type="protein sequence ID" value="RNB61128.1"/>
    <property type="molecule type" value="Genomic_DNA"/>
</dbReference>
<dbReference type="InterPro" id="IPR018958">
    <property type="entry name" value="Knr4/Smi1-like_dom"/>
</dbReference>